<dbReference type="PANTHER" id="PTHR43436:SF1">
    <property type="entry name" value="TRANSCRIPTIONAL REGULATORY PROTEIN"/>
    <property type="match status" value="1"/>
</dbReference>
<feature type="domain" description="HTH araC/xylS-type" evidence="3">
    <location>
        <begin position="196"/>
        <end position="294"/>
    </location>
</feature>
<sequence>MSEEILKQQYELAKLIERHSGQDGVCLTAIPSLFFIRYSNVTEPVYRVYKPSLCFIAQGLKEILLAQERFEYGPADYLISSMNLPVIGQVIKASFDAPYLSFKLEFTQSQILEVLNNSDIQITPKENAKRAMFVGQIELPILDAILRLARLLDNPKDIPFLAPIYTREILYRLLQGQYGVALAQIAMEGSSIYRIRDAIEQIINDCDKPLRIEELAEIASMSISSFHRHFKEVTAMSPIQFQKQLRLQEARRLLLSESADAADVAFRVGYESASQFSREYARMFGSPPRADIKRLKEKYDQRLNVR</sequence>
<dbReference type="InterPro" id="IPR009594">
    <property type="entry name" value="Tscrpt_reg_HTH_AraC_N"/>
</dbReference>
<reference evidence="4 5" key="1">
    <citation type="submission" date="2019-10" db="EMBL/GenBank/DDBJ databases">
        <title>Description of Paenibacillus choica sp. nov.</title>
        <authorList>
            <person name="Carlier A."/>
            <person name="Qi S."/>
        </authorList>
    </citation>
    <scope>NUCLEOTIDE SEQUENCE [LARGE SCALE GENOMIC DNA]</scope>
    <source>
        <strain evidence="4 5">LMG 31460</strain>
    </source>
</reference>
<evidence type="ECO:0000259" key="3">
    <source>
        <dbReference type="PROSITE" id="PS01124"/>
    </source>
</evidence>
<dbReference type="PROSITE" id="PS01124">
    <property type="entry name" value="HTH_ARAC_FAMILY_2"/>
    <property type="match status" value="1"/>
</dbReference>
<dbReference type="RefSeq" id="WP_171689609.1">
    <property type="nucleotide sequence ID" value="NZ_WHOC01000058.1"/>
</dbReference>
<accession>A0ABX1YYW1</accession>
<gene>
    <name evidence="4" type="ORF">GC102_11140</name>
</gene>
<proteinExistence type="predicted"/>
<dbReference type="SUPFAM" id="SSF46689">
    <property type="entry name" value="Homeodomain-like"/>
    <property type="match status" value="2"/>
</dbReference>
<dbReference type="Pfam" id="PF12833">
    <property type="entry name" value="HTH_18"/>
    <property type="match status" value="1"/>
</dbReference>
<dbReference type="Pfam" id="PF06719">
    <property type="entry name" value="AraC_N"/>
    <property type="match status" value="1"/>
</dbReference>
<dbReference type="EMBL" id="WHOC01000058">
    <property type="protein sequence ID" value="NOU86325.1"/>
    <property type="molecule type" value="Genomic_DNA"/>
</dbReference>
<dbReference type="SMART" id="SM00342">
    <property type="entry name" value="HTH_ARAC"/>
    <property type="match status" value="1"/>
</dbReference>
<keyword evidence="5" id="KW-1185">Reference proteome</keyword>
<evidence type="ECO:0000313" key="5">
    <source>
        <dbReference type="Proteomes" id="UP000658690"/>
    </source>
</evidence>
<evidence type="ECO:0000256" key="1">
    <source>
        <dbReference type="ARBA" id="ARBA00023015"/>
    </source>
</evidence>
<dbReference type="InterPro" id="IPR009057">
    <property type="entry name" value="Homeodomain-like_sf"/>
</dbReference>
<comment type="caution">
    <text evidence="4">The sequence shown here is derived from an EMBL/GenBank/DDBJ whole genome shotgun (WGS) entry which is preliminary data.</text>
</comment>
<name>A0ABX1YYW1_9BACL</name>
<organism evidence="4 5">
    <name type="scientific">Paenibacillus germinis</name>
    <dbReference type="NCBI Taxonomy" id="2654979"/>
    <lineage>
        <taxon>Bacteria</taxon>
        <taxon>Bacillati</taxon>
        <taxon>Bacillota</taxon>
        <taxon>Bacilli</taxon>
        <taxon>Bacillales</taxon>
        <taxon>Paenibacillaceae</taxon>
        <taxon>Paenibacillus</taxon>
    </lineage>
</organism>
<keyword evidence="2" id="KW-0804">Transcription</keyword>
<dbReference type="Gene3D" id="1.10.10.60">
    <property type="entry name" value="Homeodomain-like"/>
    <property type="match status" value="2"/>
</dbReference>
<dbReference type="Proteomes" id="UP000658690">
    <property type="component" value="Unassembled WGS sequence"/>
</dbReference>
<keyword evidence="1" id="KW-0805">Transcription regulation</keyword>
<dbReference type="PANTHER" id="PTHR43436">
    <property type="entry name" value="ARAC-FAMILY TRANSCRIPTIONAL REGULATOR"/>
    <property type="match status" value="1"/>
</dbReference>
<evidence type="ECO:0000313" key="4">
    <source>
        <dbReference type="EMBL" id="NOU86325.1"/>
    </source>
</evidence>
<evidence type="ECO:0000256" key="2">
    <source>
        <dbReference type="ARBA" id="ARBA00023163"/>
    </source>
</evidence>
<protein>
    <submittedName>
        <fullName evidence="4">Helix-turn-helix domain-containing protein</fullName>
    </submittedName>
</protein>
<dbReference type="InterPro" id="IPR018060">
    <property type="entry name" value="HTH_AraC"/>
</dbReference>